<name>A0A9P4PJH7_9PLEO</name>
<evidence type="ECO:0000313" key="1">
    <source>
        <dbReference type="EMBL" id="KAF2446229.1"/>
    </source>
</evidence>
<gene>
    <name evidence="1" type="ORF">P171DRAFT_255338</name>
</gene>
<dbReference type="EMBL" id="MU001498">
    <property type="protein sequence ID" value="KAF2446229.1"/>
    <property type="molecule type" value="Genomic_DNA"/>
</dbReference>
<proteinExistence type="predicted"/>
<accession>A0A9P4PJH7</accession>
<reference evidence="1" key="1">
    <citation type="journal article" date="2020" name="Stud. Mycol.">
        <title>101 Dothideomycetes genomes: a test case for predicting lifestyles and emergence of pathogens.</title>
        <authorList>
            <person name="Haridas S."/>
            <person name="Albert R."/>
            <person name="Binder M."/>
            <person name="Bloem J."/>
            <person name="Labutti K."/>
            <person name="Salamov A."/>
            <person name="Andreopoulos B."/>
            <person name="Baker S."/>
            <person name="Barry K."/>
            <person name="Bills G."/>
            <person name="Bluhm B."/>
            <person name="Cannon C."/>
            <person name="Castanera R."/>
            <person name="Culley D."/>
            <person name="Daum C."/>
            <person name="Ezra D."/>
            <person name="Gonzalez J."/>
            <person name="Henrissat B."/>
            <person name="Kuo A."/>
            <person name="Liang C."/>
            <person name="Lipzen A."/>
            <person name="Lutzoni F."/>
            <person name="Magnuson J."/>
            <person name="Mondo S."/>
            <person name="Nolan M."/>
            <person name="Ohm R."/>
            <person name="Pangilinan J."/>
            <person name="Park H.-J."/>
            <person name="Ramirez L."/>
            <person name="Alfaro M."/>
            <person name="Sun H."/>
            <person name="Tritt A."/>
            <person name="Yoshinaga Y."/>
            <person name="Zwiers L.-H."/>
            <person name="Turgeon B."/>
            <person name="Goodwin S."/>
            <person name="Spatafora J."/>
            <person name="Crous P."/>
            <person name="Grigoriev I."/>
        </authorList>
    </citation>
    <scope>NUCLEOTIDE SEQUENCE</scope>
    <source>
        <strain evidence="1">CBS 690.94</strain>
    </source>
</reference>
<dbReference type="AlphaFoldDB" id="A0A9P4PJH7"/>
<evidence type="ECO:0000313" key="2">
    <source>
        <dbReference type="Proteomes" id="UP000799764"/>
    </source>
</evidence>
<dbReference type="Proteomes" id="UP000799764">
    <property type="component" value="Unassembled WGS sequence"/>
</dbReference>
<keyword evidence="2" id="KW-1185">Reference proteome</keyword>
<comment type="caution">
    <text evidence="1">The sequence shown here is derived from an EMBL/GenBank/DDBJ whole genome shotgun (WGS) entry which is preliminary data.</text>
</comment>
<organism evidence="1 2">
    <name type="scientific">Karstenula rhodostoma CBS 690.94</name>
    <dbReference type="NCBI Taxonomy" id="1392251"/>
    <lineage>
        <taxon>Eukaryota</taxon>
        <taxon>Fungi</taxon>
        <taxon>Dikarya</taxon>
        <taxon>Ascomycota</taxon>
        <taxon>Pezizomycotina</taxon>
        <taxon>Dothideomycetes</taxon>
        <taxon>Pleosporomycetidae</taxon>
        <taxon>Pleosporales</taxon>
        <taxon>Massarineae</taxon>
        <taxon>Didymosphaeriaceae</taxon>
        <taxon>Karstenula</taxon>
    </lineage>
</organism>
<protein>
    <submittedName>
        <fullName evidence="1">Uncharacterized protein</fullName>
    </submittedName>
</protein>
<sequence length="67" mass="7481">MGVANQTDKIDLSFLSPCLHLLNVTSNGPCSFTPYPPPRRKRALSVAPFNTRLSHQLVALRTIFQSR</sequence>